<name>A0AAQ3QM89_9LILI</name>
<dbReference type="Proteomes" id="UP001327560">
    <property type="component" value="Chromosome 7"/>
</dbReference>
<sequence>MGQLFSSNPNKLHGKEWREKQLRKIADKAFDRVRADCRNDHLTFEELYISVLYVYNDINKYLPGPHNDPPSKEKLKSMMEVRPAAAVHDSYIEQLSRSEYDINLDGLLDHEEFAELMQKLTADTVKSVGQNLLIGLVLVPAVALLAKRATEGVPVVGKVVQSLPNSIYASVIALGVVVAQKSTG</sequence>
<evidence type="ECO:0000313" key="2">
    <source>
        <dbReference type="EMBL" id="WOL13215.1"/>
    </source>
</evidence>
<protein>
    <recommendedName>
        <fullName evidence="1">EF-hand domain-containing protein</fullName>
    </recommendedName>
</protein>
<feature type="domain" description="EF-hand" evidence="1">
    <location>
        <begin position="99"/>
        <end position="123"/>
    </location>
</feature>
<dbReference type="InterPro" id="IPR002048">
    <property type="entry name" value="EF_hand_dom"/>
</dbReference>
<dbReference type="Gene3D" id="1.10.238.10">
    <property type="entry name" value="EF-hand"/>
    <property type="match status" value="1"/>
</dbReference>
<dbReference type="GO" id="GO:0005509">
    <property type="term" value="F:calcium ion binding"/>
    <property type="evidence" value="ECO:0007669"/>
    <property type="project" value="InterPro"/>
</dbReference>
<dbReference type="AlphaFoldDB" id="A0AAQ3QM89"/>
<dbReference type="PANTHER" id="PTHR37754">
    <property type="entry name" value="CALCIUM ION-BINDING PROTEIN"/>
    <property type="match status" value="1"/>
</dbReference>
<accession>A0AAQ3QM89</accession>
<organism evidence="2 3">
    <name type="scientific">Canna indica</name>
    <name type="common">Indian-shot</name>
    <dbReference type="NCBI Taxonomy" id="4628"/>
    <lineage>
        <taxon>Eukaryota</taxon>
        <taxon>Viridiplantae</taxon>
        <taxon>Streptophyta</taxon>
        <taxon>Embryophyta</taxon>
        <taxon>Tracheophyta</taxon>
        <taxon>Spermatophyta</taxon>
        <taxon>Magnoliopsida</taxon>
        <taxon>Liliopsida</taxon>
        <taxon>Zingiberales</taxon>
        <taxon>Cannaceae</taxon>
        <taxon>Canna</taxon>
    </lineage>
</organism>
<proteinExistence type="predicted"/>
<reference evidence="2 3" key="1">
    <citation type="submission" date="2023-10" db="EMBL/GenBank/DDBJ databases">
        <title>Chromosome-scale genome assembly provides insights into flower coloration mechanisms of Canna indica.</title>
        <authorList>
            <person name="Li C."/>
        </authorList>
    </citation>
    <scope>NUCLEOTIDE SEQUENCE [LARGE SCALE GENOMIC DNA]</scope>
    <source>
        <tissue evidence="2">Flower</tissue>
    </source>
</reference>
<evidence type="ECO:0000259" key="1">
    <source>
        <dbReference type="PROSITE" id="PS50222"/>
    </source>
</evidence>
<gene>
    <name evidence="2" type="ORF">Cni_G21984</name>
</gene>
<dbReference type="PANTHER" id="PTHR37754:SF4">
    <property type="entry name" value="EF-HAND DOMAIN-CONTAINING PROTEIN"/>
    <property type="match status" value="1"/>
</dbReference>
<dbReference type="EMBL" id="CP136896">
    <property type="protein sequence ID" value="WOL13215.1"/>
    <property type="molecule type" value="Genomic_DNA"/>
</dbReference>
<keyword evidence="3" id="KW-1185">Reference proteome</keyword>
<evidence type="ECO:0000313" key="3">
    <source>
        <dbReference type="Proteomes" id="UP001327560"/>
    </source>
</evidence>
<dbReference type="PROSITE" id="PS50222">
    <property type="entry name" value="EF_HAND_2"/>
    <property type="match status" value="1"/>
</dbReference>